<gene>
    <name evidence="2" type="ORF">ESU54_01440</name>
</gene>
<evidence type="ECO:0000259" key="1">
    <source>
        <dbReference type="Pfam" id="PF22322"/>
    </source>
</evidence>
<accession>A0A5C6Z5X8</accession>
<name>A0A5C6Z5X8_9FLAO</name>
<sequence length="123" mass="14327">MNIAYQEYGSKHHLSNKANAFRHALWAILIIQKCLKWHNNVEKAKAWAKTFTDWHEDFSPNEALERAMDLHNNQVGIVSFEEIKGKNETEIISLLKQKASEAAKIETVEETDKFEKQLVFIEE</sequence>
<evidence type="ECO:0000313" key="3">
    <source>
        <dbReference type="Proteomes" id="UP000321497"/>
    </source>
</evidence>
<dbReference type="Pfam" id="PF22322">
    <property type="entry name" value="DUF6973"/>
    <property type="match status" value="1"/>
</dbReference>
<proteinExistence type="predicted"/>
<reference evidence="2 3" key="1">
    <citation type="submission" date="2019-08" db="EMBL/GenBank/DDBJ databases">
        <title>Genome of Aequorivita antarctica SW49 (type strain).</title>
        <authorList>
            <person name="Bowman J.P."/>
        </authorList>
    </citation>
    <scope>NUCLEOTIDE SEQUENCE [LARGE SCALE GENOMIC DNA]</scope>
    <source>
        <strain evidence="2 3">SW49</strain>
    </source>
</reference>
<dbReference type="OrthoDB" id="1496068at2"/>
<comment type="caution">
    <text evidence="2">The sequence shown here is derived from an EMBL/GenBank/DDBJ whole genome shotgun (WGS) entry which is preliminary data.</text>
</comment>
<protein>
    <recommendedName>
        <fullName evidence="1">DUF6973 domain-containing protein</fullName>
    </recommendedName>
</protein>
<dbReference type="AlphaFoldDB" id="A0A5C6Z5X8"/>
<keyword evidence="3" id="KW-1185">Reference proteome</keyword>
<dbReference type="InterPro" id="IPR054246">
    <property type="entry name" value="DUF6973"/>
</dbReference>
<feature type="domain" description="DUF6973" evidence="1">
    <location>
        <begin position="1"/>
        <end position="102"/>
    </location>
</feature>
<dbReference type="Proteomes" id="UP000321497">
    <property type="component" value="Unassembled WGS sequence"/>
</dbReference>
<organism evidence="2 3">
    <name type="scientific">Aequorivita antarctica</name>
    <dbReference type="NCBI Taxonomy" id="153266"/>
    <lineage>
        <taxon>Bacteria</taxon>
        <taxon>Pseudomonadati</taxon>
        <taxon>Bacteroidota</taxon>
        <taxon>Flavobacteriia</taxon>
        <taxon>Flavobacteriales</taxon>
        <taxon>Flavobacteriaceae</taxon>
        <taxon>Aequorivita</taxon>
    </lineage>
</organism>
<evidence type="ECO:0000313" key="2">
    <source>
        <dbReference type="EMBL" id="TXD74882.1"/>
    </source>
</evidence>
<dbReference type="EMBL" id="VORT01000001">
    <property type="protein sequence ID" value="TXD74882.1"/>
    <property type="molecule type" value="Genomic_DNA"/>
</dbReference>